<dbReference type="EMBL" id="ABXU01000061">
    <property type="protein sequence ID" value="EEB33135.1"/>
    <property type="molecule type" value="Genomic_DNA"/>
</dbReference>
<evidence type="ECO:0000313" key="2">
    <source>
        <dbReference type="EMBL" id="EEB33135.1"/>
    </source>
</evidence>
<reference evidence="2 3" key="1">
    <citation type="submission" date="2008-10" db="EMBL/GenBank/DDBJ databases">
        <title>Draft genome sequence of Desulvovibrio piger (ATCC 29098).</title>
        <authorList>
            <person name="Sudarsanam P."/>
            <person name="Ley R."/>
            <person name="Guruge J."/>
            <person name="Turnbaugh P.J."/>
            <person name="Mahowald M."/>
            <person name="Liep D."/>
            <person name="Gordon J."/>
        </authorList>
    </citation>
    <scope>NUCLEOTIDE SEQUENCE [LARGE SCALE GENOMIC DNA]</scope>
    <source>
        <strain evidence="2 3">ATCC 29098</strain>
    </source>
</reference>
<sequence length="87" mass="9410">MVLPFFMPCDGTSDAAVDQVTFHPDGRQRPGKRRRPCLILLPPLTASLRGAGDRMPQQAGTSLGEAEGPETETKKARPLRGTGFLHP</sequence>
<reference evidence="2 3" key="2">
    <citation type="submission" date="2008-10" db="EMBL/GenBank/DDBJ databases">
        <authorList>
            <person name="Fulton L."/>
            <person name="Clifton S."/>
            <person name="Fulton B."/>
            <person name="Xu J."/>
            <person name="Minx P."/>
            <person name="Pepin K.H."/>
            <person name="Johnson M."/>
            <person name="Bhonagiri V."/>
            <person name="Nash W.E."/>
            <person name="Mardis E.R."/>
            <person name="Wilson R.K."/>
        </authorList>
    </citation>
    <scope>NUCLEOTIDE SEQUENCE [LARGE SCALE GENOMIC DNA]</scope>
    <source>
        <strain evidence="2 3">ATCC 29098</strain>
    </source>
</reference>
<proteinExistence type="predicted"/>
<gene>
    <name evidence="2" type="ORF">DESPIG_02002</name>
</gene>
<name>B6WV86_9BACT</name>
<comment type="caution">
    <text evidence="2">The sequence shown here is derived from an EMBL/GenBank/DDBJ whole genome shotgun (WGS) entry which is preliminary data.</text>
</comment>
<accession>B6WV86</accession>
<feature type="region of interest" description="Disordered" evidence="1">
    <location>
        <begin position="48"/>
        <end position="87"/>
    </location>
</feature>
<organism evidence="2 3">
    <name type="scientific">Desulfovibrio piger ATCC 29098</name>
    <dbReference type="NCBI Taxonomy" id="411464"/>
    <lineage>
        <taxon>Bacteria</taxon>
        <taxon>Pseudomonadati</taxon>
        <taxon>Thermodesulfobacteriota</taxon>
        <taxon>Desulfovibrionia</taxon>
        <taxon>Desulfovibrionales</taxon>
        <taxon>Desulfovibrionaceae</taxon>
        <taxon>Desulfovibrio</taxon>
    </lineage>
</organism>
<protein>
    <submittedName>
        <fullName evidence="2">Uncharacterized protein</fullName>
    </submittedName>
</protein>
<evidence type="ECO:0000256" key="1">
    <source>
        <dbReference type="SAM" id="MobiDB-lite"/>
    </source>
</evidence>
<dbReference type="HOGENOM" id="CLU_2478312_0_0_7"/>
<dbReference type="AlphaFoldDB" id="B6WV86"/>
<dbReference type="Proteomes" id="UP000003676">
    <property type="component" value="Unassembled WGS sequence"/>
</dbReference>
<evidence type="ECO:0000313" key="3">
    <source>
        <dbReference type="Proteomes" id="UP000003676"/>
    </source>
</evidence>